<dbReference type="Proteomes" id="UP000009170">
    <property type="component" value="Unassembled WGS sequence"/>
</dbReference>
<protein>
    <submittedName>
        <fullName evidence="7">ALIX V-shaped domain</fullName>
    </submittedName>
</protein>
<gene>
    <name evidence="7" type="ORF">OT_ostta12g01050</name>
</gene>
<dbReference type="PANTHER" id="PTHR23030:SF30">
    <property type="entry name" value="TYROSINE-PROTEIN PHOSPHATASE NON-RECEPTOR TYPE 23"/>
    <property type="match status" value="1"/>
</dbReference>
<dbReference type="SMART" id="SM01041">
    <property type="entry name" value="BRO1"/>
    <property type="match status" value="1"/>
</dbReference>
<evidence type="ECO:0000313" key="8">
    <source>
        <dbReference type="Proteomes" id="UP000009170"/>
    </source>
</evidence>
<dbReference type="InterPro" id="IPR025304">
    <property type="entry name" value="ALIX_V_dom"/>
</dbReference>
<comment type="caution">
    <text evidence="7">The sequence shown here is derived from an EMBL/GenBank/DDBJ whole genome shotgun (WGS) entry which is preliminary data.</text>
</comment>
<evidence type="ECO:0000256" key="2">
    <source>
        <dbReference type="ARBA" id="ARBA00004496"/>
    </source>
</evidence>
<reference evidence="8" key="1">
    <citation type="journal article" date="2006" name="Proc. Natl. Acad. Sci. U.S.A.">
        <title>Genome analysis of the smallest free-living eukaryote Ostreococcus tauri unveils many unique features.</title>
        <authorList>
            <person name="Derelle E."/>
            <person name="Ferraz C."/>
            <person name="Rombauts S."/>
            <person name="Rouze P."/>
            <person name="Worden A.Z."/>
            <person name="Robbens S."/>
            <person name="Partensky F."/>
            <person name="Degroeve S."/>
            <person name="Echeynie S."/>
            <person name="Cooke R."/>
            <person name="Saeys Y."/>
            <person name="Wuyts J."/>
            <person name="Jabbari K."/>
            <person name="Bowler C."/>
            <person name="Panaud O."/>
            <person name="Piegu B."/>
            <person name="Ball S.G."/>
            <person name="Ral J.-P."/>
            <person name="Bouget F.-Y."/>
            <person name="Piganeau G."/>
            <person name="De Baets B."/>
            <person name="Picard A."/>
            <person name="Delseny M."/>
            <person name="Demaille J."/>
            <person name="Van de Peer Y."/>
            <person name="Moreau H."/>
        </authorList>
    </citation>
    <scope>NUCLEOTIDE SEQUENCE [LARGE SCALE GENOMIC DNA]</scope>
    <source>
        <strain evidence="8">OTTH 0595 / CCAP 157/2 / RCC745</strain>
    </source>
</reference>
<keyword evidence="3" id="KW-0963">Cytoplasm</keyword>
<dbReference type="Gene3D" id="1.20.120.560">
    <property type="entry name" value="alix/aip1 in complex with the ypdl late domain"/>
    <property type="match status" value="1"/>
</dbReference>
<accession>A0A090N4G5</accession>
<feature type="compositionally biased region" description="Low complexity" evidence="5">
    <location>
        <begin position="760"/>
        <end position="769"/>
    </location>
</feature>
<feature type="region of interest" description="Disordered" evidence="5">
    <location>
        <begin position="748"/>
        <end position="792"/>
    </location>
</feature>
<dbReference type="KEGG" id="ota:OT_ostta12g01050"/>
<dbReference type="Pfam" id="PF13949">
    <property type="entry name" value="ALIX_LYPXL_bnd"/>
    <property type="match status" value="1"/>
</dbReference>
<evidence type="ECO:0000256" key="5">
    <source>
        <dbReference type="SAM" id="MobiDB-lite"/>
    </source>
</evidence>
<feature type="domain" description="BRO1" evidence="6">
    <location>
        <begin position="1"/>
        <end position="410"/>
    </location>
</feature>
<comment type="subcellular location">
    <subcellularLocation>
        <location evidence="2">Cytoplasm</location>
    </subcellularLocation>
    <subcellularLocation>
        <location evidence="1">Endosome</location>
    </subcellularLocation>
</comment>
<keyword evidence="4" id="KW-0967">Endosome</keyword>
<dbReference type="AlphaFoldDB" id="A0A090N4G5"/>
<dbReference type="STRING" id="70448.A0A090N4G5"/>
<dbReference type="GeneID" id="9836116"/>
<reference evidence="7 8" key="2">
    <citation type="journal article" date="2014" name="BMC Genomics">
        <title>An improved genome of the model marine alga Ostreococcus tauri unfolds by assessing Illumina de novo assemblies.</title>
        <authorList>
            <person name="Blanc-Mathieu R."/>
            <person name="Verhelst B."/>
            <person name="Derelle E."/>
            <person name="Rombauts S."/>
            <person name="Bouget F.Y."/>
            <person name="Carre I."/>
            <person name="Chateau A."/>
            <person name="Eyre-Walker A."/>
            <person name="Grimsley N."/>
            <person name="Moreau H."/>
            <person name="Piegu B."/>
            <person name="Rivals E."/>
            <person name="Schackwitz W."/>
            <person name="Van de Peer Y."/>
            <person name="Piganeau G."/>
        </authorList>
    </citation>
    <scope>NUCLEOTIDE SEQUENCE [LARGE SCALE GENOMIC DNA]</scope>
    <source>
        <strain evidence="8">OTTH 0595 / CCAP 157/2 / RCC745</strain>
    </source>
</reference>
<feature type="compositionally biased region" description="Pro residues" evidence="5">
    <location>
        <begin position="770"/>
        <end position="781"/>
    </location>
</feature>
<dbReference type="RefSeq" id="XP_022840059.1">
    <property type="nucleotide sequence ID" value="XM_022982837.1"/>
</dbReference>
<dbReference type="InterPro" id="IPR038499">
    <property type="entry name" value="BRO1_sf"/>
</dbReference>
<evidence type="ECO:0000256" key="4">
    <source>
        <dbReference type="ARBA" id="ARBA00022753"/>
    </source>
</evidence>
<dbReference type="PROSITE" id="PS51180">
    <property type="entry name" value="BRO1"/>
    <property type="match status" value="1"/>
</dbReference>
<dbReference type="CDD" id="cd09238">
    <property type="entry name" value="V_Alix_like_1"/>
    <property type="match status" value="1"/>
</dbReference>
<name>A0A090N4G5_OSTTA</name>
<dbReference type="InterPro" id="IPR004328">
    <property type="entry name" value="BRO1_dom"/>
</dbReference>
<evidence type="ECO:0000256" key="3">
    <source>
        <dbReference type="ARBA" id="ARBA00022490"/>
    </source>
</evidence>
<dbReference type="Gene3D" id="1.20.140.50">
    <property type="entry name" value="alix/aip1 like domains"/>
    <property type="match status" value="1"/>
</dbReference>
<sequence>MFYACRVKTAESTDLVTPLRAYVASTLSEGDAAACGDDFGEAQRLRDGAAARAEDAGSSSGSWADAREALREYYRGLCAIESRIPISSASEHARVEFSWRDAGRGPRASPKAVAVPNVQYEKCAVLYNYAVTFSREGAKFGSDEGDAEGVKRAAAAFQSAAGAFAFLADVSERKLGGGVATPSADLGREYCDVMIKLHLAQAQECFYLKAKAMNSSGSVVCKLAEQARSYYDEAERASSKLIGYVDDALVNYVKLKRAYLSAIAFRLSANVILAVDETDVGPAIARLRQAKDALSMAIKQSAVVSSDSGLERVKHLLNEEITPELANLEEDNECVYMTRVPKAEDLPALTGTSLVKTVAPPAEHFSPVGMTLFSSIVPDSGAKALSRYTEMVDELTRNETDLLAVASDEARLALREMELPETLVALSTPAPLGGDLEERVAAFRSSGGARALTASLNRVDELSRQCASTVKMIREILETEAAEDSAARTVHGEGAWRRESSSAKNREMMQALKRFEVDLEIATKSDEQLKSRVEGADGVLEQLTEENMKNNAPLLTQPLALIEEDASVAVNIQSTLEEIEKIGNERAGIEDLMRKTKAEDNILAKLMARVGESLDALFEEEIRKYDEVKEAVMMNISRQSDALSRLRSLQEKFVQIYDIEGLRRETQSHEHNIRHALSVVEDLRGGMEQGMRFYTGFLEAARRTLADVQDYASARRMEKEALGEELRAEKARAEQMAMRMSQMNVSQQAYYHASPPPQYAYPSPQYGQPSAPPPPPPPPPHYNSGPQYRSGY</sequence>
<dbReference type="Pfam" id="PF03097">
    <property type="entry name" value="BRO1"/>
    <property type="match status" value="1"/>
</dbReference>
<proteinExistence type="predicted"/>
<dbReference type="OrthoDB" id="64867at2759"/>
<dbReference type="EMBL" id="CAID01000012">
    <property type="protein sequence ID" value="CEF99828.1"/>
    <property type="molecule type" value="Genomic_DNA"/>
</dbReference>
<keyword evidence="8" id="KW-1185">Reference proteome</keyword>
<evidence type="ECO:0000259" key="6">
    <source>
        <dbReference type="PROSITE" id="PS51180"/>
    </source>
</evidence>
<evidence type="ECO:0000256" key="1">
    <source>
        <dbReference type="ARBA" id="ARBA00004177"/>
    </source>
</evidence>
<feature type="compositionally biased region" description="Low complexity" evidence="5">
    <location>
        <begin position="782"/>
        <end position="792"/>
    </location>
</feature>
<dbReference type="Gene3D" id="1.25.40.280">
    <property type="entry name" value="alix/aip1 like domains"/>
    <property type="match status" value="1"/>
</dbReference>
<dbReference type="InParanoid" id="A0A090N4G5"/>
<dbReference type="FunCoup" id="A0A090N4G5">
    <property type="interactions" value="1867"/>
</dbReference>
<organism evidence="7 8">
    <name type="scientific">Ostreococcus tauri</name>
    <name type="common">Marine green alga</name>
    <dbReference type="NCBI Taxonomy" id="70448"/>
    <lineage>
        <taxon>Eukaryota</taxon>
        <taxon>Viridiplantae</taxon>
        <taxon>Chlorophyta</taxon>
        <taxon>Mamiellophyceae</taxon>
        <taxon>Mamiellales</taxon>
        <taxon>Bathycoccaceae</taxon>
        <taxon>Ostreococcus</taxon>
    </lineage>
</organism>
<evidence type="ECO:0000313" key="7">
    <source>
        <dbReference type="EMBL" id="CEF99828.1"/>
    </source>
</evidence>
<dbReference type="GO" id="GO:0043328">
    <property type="term" value="P:protein transport to vacuole involved in ubiquitin-dependent protein catabolic process via the multivesicular body sorting pathway"/>
    <property type="evidence" value="ECO:0007669"/>
    <property type="project" value="TreeGrafter"/>
</dbReference>
<dbReference type="CDD" id="cd09246">
    <property type="entry name" value="BRO1_Alix_like_1"/>
    <property type="match status" value="1"/>
</dbReference>
<dbReference type="PANTHER" id="PTHR23030">
    <property type="entry name" value="PCD6 INTERACTING PROTEIN-RELATED"/>
    <property type="match status" value="1"/>
</dbReference>
<dbReference type="GO" id="GO:0005768">
    <property type="term" value="C:endosome"/>
    <property type="evidence" value="ECO:0007669"/>
    <property type="project" value="UniProtKB-SubCell"/>
</dbReference>